<gene>
    <name evidence="1" type="ORF">BDN72DRAFT_906612</name>
</gene>
<evidence type="ECO:0000313" key="1">
    <source>
        <dbReference type="EMBL" id="TFK58576.1"/>
    </source>
</evidence>
<organism evidence="1 2">
    <name type="scientific">Pluteus cervinus</name>
    <dbReference type="NCBI Taxonomy" id="181527"/>
    <lineage>
        <taxon>Eukaryota</taxon>
        <taxon>Fungi</taxon>
        <taxon>Dikarya</taxon>
        <taxon>Basidiomycota</taxon>
        <taxon>Agaricomycotina</taxon>
        <taxon>Agaricomycetes</taxon>
        <taxon>Agaricomycetidae</taxon>
        <taxon>Agaricales</taxon>
        <taxon>Pluteineae</taxon>
        <taxon>Pluteaceae</taxon>
        <taxon>Pluteus</taxon>
    </lineage>
</organism>
<protein>
    <submittedName>
        <fullName evidence="1">Uncharacterized protein</fullName>
    </submittedName>
</protein>
<name>A0ACD2ZYV1_9AGAR</name>
<proteinExistence type="predicted"/>
<keyword evidence="2" id="KW-1185">Reference proteome</keyword>
<evidence type="ECO:0000313" key="2">
    <source>
        <dbReference type="Proteomes" id="UP000308600"/>
    </source>
</evidence>
<dbReference type="Proteomes" id="UP000308600">
    <property type="component" value="Unassembled WGS sequence"/>
</dbReference>
<sequence length="1054" mass="116099">MGLGEGVAVDFVQHHAAQTLVQPQDASTASKVAHVDASDASKEHGQTSNLAAMDVDPPNTKQDSEQDAVQDGDVSKDTQVASSGVSSSAMRGSQQESSRTDSFNDKDGVDSDDFEAESDEDTDDDDEESELSEGEDLRDDVNSALSELDYQGTYAIAKAFSFAPNPWLTIEGLGTIGLPLSDIDAKRIISASRQAPYGHGNATLVNIDVRNTWEVSSQSVSFRHSDWDTFLKKDVLTAVRDGLGLTVDVNTLRCQLHKLLLYEPGSHFLPHRDTPKVDGMFATVVIILPSYYTGGEVHVSHSTDSKVLSLPPDSFFQTSVLACQARSMLALSYNLIHTVPNQPTLTLPPVDEKIGFLRRILEKWRRGKYNNDEDFGCQYRLLGVLLDHEYSPQELGWGSNALKGSDAHIIANLRPVAEEMGFVLLLTSLTYTVLDHSIERGGDGSQDRGIEISNVVDLNGGLVVGSQSSSTTLHLSQLVPKDAFEGIDPDGEEGSDYMGNEEAPLEQWYCRTALIILQRSWKLDFFLSAGGLSYTVSKLKKVNPLVPTKAELRLANKAVTRLTSYTPSEWDEMVDISLSWKKIELWKAICMRSLSPSSQEIRITLYTKALDVFGFTMLQSMQELLTQVHYLSQRFELIRCISAHMPQDDSVSDWCITQRLKALGTIRHLSDVDIPLIMELIGRVGLSKMLTSIFPFLQKSLVLYNVWSMLLTAIRESIVTNSSGQSDDWKELIPQYLNGAIMCWIEENSTLGVGRIWQSHQIVDDPRIRSSSELIDLVIFMGYPDLTSKILDALLSIKGFVLYQFKYLHSPFIPVLRQLLAKHSLSLTTTPFSNFAQSLIGIYLRDMLCGTEPIIQTMVGKLGCSAACNDCRALDAFMMSSDREYRLCVDKQRQHHIMDQIGSTNGKYVVEHHTSTIGNSTTLVVVKMQEIVDVLQWSTRQANAQAFLKSFGGGNVITQLMGNRTADVTMALKGTQAFQWVEPSSNSTGSSGALASTSGSADQASAQPSSFLSSLPGRNLHSVNTSTPIVAGQKRKREVAVSQGPIIDLTLDSE</sequence>
<accession>A0ACD2ZYV1</accession>
<dbReference type="EMBL" id="ML209293">
    <property type="protein sequence ID" value="TFK58576.1"/>
    <property type="molecule type" value="Genomic_DNA"/>
</dbReference>
<reference evidence="1 2" key="1">
    <citation type="journal article" date="2019" name="Nat. Ecol. Evol.">
        <title>Megaphylogeny resolves global patterns of mushroom evolution.</title>
        <authorList>
            <person name="Varga T."/>
            <person name="Krizsan K."/>
            <person name="Foldi C."/>
            <person name="Dima B."/>
            <person name="Sanchez-Garcia M."/>
            <person name="Sanchez-Ramirez S."/>
            <person name="Szollosi G.J."/>
            <person name="Szarkandi J.G."/>
            <person name="Papp V."/>
            <person name="Albert L."/>
            <person name="Andreopoulos W."/>
            <person name="Angelini C."/>
            <person name="Antonin V."/>
            <person name="Barry K.W."/>
            <person name="Bougher N.L."/>
            <person name="Buchanan P."/>
            <person name="Buyck B."/>
            <person name="Bense V."/>
            <person name="Catcheside P."/>
            <person name="Chovatia M."/>
            <person name="Cooper J."/>
            <person name="Damon W."/>
            <person name="Desjardin D."/>
            <person name="Finy P."/>
            <person name="Geml J."/>
            <person name="Haridas S."/>
            <person name="Hughes K."/>
            <person name="Justo A."/>
            <person name="Karasinski D."/>
            <person name="Kautmanova I."/>
            <person name="Kiss B."/>
            <person name="Kocsube S."/>
            <person name="Kotiranta H."/>
            <person name="LaButti K.M."/>
            <person name="Lechner B.E."/>
            <person name="Liimatainen K."/>
            <person name="Lipzen A."/>
            <person name="Lukacs Z."/>
            <person name="Mihaltcheva S."/>
            <person name="Morgado L.N."/>
            <person name="Niskanen T."/>
            <person name="Noordeloos M.E."/>
            <person name="Ohm R.A."/>
            <person name="Ortiz-Santana B."/>
            <person name="Ovrebo C."/>
            <person name="Racz N."/>
            <person name="Riley R."/>
            <person name="Savchenko A."/>
            <person name="Shiryaev A."/>
            <person name="Soop K."/>
            <person name="Spirin V."/>
            <person name="Szebenyi C."/>
            <person name="Tomsovsky M."/>
            <person name="Tulloss R.E."/>
            <person name="Uehling J."/>
            <person name="Grigoriev I.V."/>
            <person name="Vagvolgyi C."/>
            <person name="Papp T."/>
            <person name="Martin F.M."/>
            <person name="Miettinen O."/>
            <person name="Hibbett D.S."/>
            <person name="Nagy L.G."/>
        </authorList>
    </citation>
    <scope>NUCLEOTIDE SEQUENCE [LARGE SCALE GENOMIC DNA]</scope>
    <source>
        <strain evidence="1 2">NL-1719</strain>
    </source>
</reference>